<dbReference type="GO" id="GO:0000455">
    <property type="term" value="P:enzyme-directed rRNA pseudouridine synthesis"/>
    <property type="evidence" value="ECO:0007669"/>
    <property type="project" value="TreeGrafter"/>
</dbReference>
<evidence type="ECO:0000313" key="5">
    <source>
        <dbReference type="Proteomes" id="UP000654075"/>
    </source>
</evidence>
<dbReference type="EMBL" id="CAJNNV010000168">
    <property type="protein sequence ID" value="CAE8581699.1"/>
    <property type="molecule type" value="Genomic_DNA"/>
</dbReference>
<feature type="compositionally biased region" description="Basic and acidic residues" evidence="2">
    <location>
        <begin position="371"/>
        <end position="382"/>
    </location>
</feature>
<dbReference type="CDD" id="cd02869">
    <property type="entry name" value="PseudoU_synth_RluA_like"/>
    <property type="match status" value="1"/>
</dbReference>
<reference evidence="4" key="1">
    <citation type="submission" date="2021-02" db="EMBL/GenBank/DDBJ databases">
        <authorList>
            <person name="Dougan E. K."/>
            <person name="Rhodes N."/>
            <person name="Thang M."/>
            <person name="Chan C."/>
        </authorList>
    </citation>
    <scope>NUCLEOTIDE SEQUENCE</scope>
</reference>
<dbReference type="GO" id="GO:0003723">
    <property type="term" value="F:RNA binding"/>
    <property type="evidence" value="ECO:0007669"/>
    <property type="project" value="InterPro"/>
</dbReference>
<gene>
    <name evidence="4" type="ORF">PGLA1383_LOCUS713</name>
</gene>
<evidence type="ECO:0000313" key="4">
    <source>
        <dbReference type="EMBL" id="CAE8581699.1"/>
    </source>
</evidence>
<dbReference type="OrthoDB" id="448945at2759"/>
<keyword evidence="5" id="KW-1185">Reference proteome</keyword>
<dbReference type="AlphaFoldDB" id="A0A813D5F7"/>
<sequence length="389" mass="43061">MNLARAHSSSRAEGEAPLGAAAAEAETQAQTSTAARRKGIAIGGPRTWVADEREACICALGLVEVFSGFSENREDFLEVVADSLQLWASELDRQDAKRPQNKKVPKFQTLPDAGGPYFMEEFQHVAVVWKPPGWTVSVREQLVGAVLKSRTAEFAKSDDEFGKPLQAWLAERLGETCPIVADPLRAHGVIHRLDRLTSGPILCAKTERGFYAAKLEFHSRRAKKSYVCLCHGHLELATARVVEVPLREIWEGGWSWSQAGPSGERAKTKLVRSAKLQSTDGAIFSLVEVELLTGRHHQVRAHMAHEGHPLVGDPRYGGLELPWCPRVFLHSHGLAADLKFGKRDDGSQRVEKVDVFSALPEDLANSLRQLKPLDEESRKTQEKWLPPPI</sequence>
<comment type="caution">
    <text evidence="4">The sequence shown here is derived from an EMBL/GenBank/DDBJ whole genome shotgun (WGS) entry which is preliminary data.</text>
</comment>
<proteinExistence type="inferred from homology"/>
<comment type="similarity">
    <text evidence="1">Belongs to the pseudouridine synthase RluA family.</text>
</comment>
<protein>
    <recommendedName>
        <fullName evidence="3">Pseudouridine synthase RsuA/RluA-like domain-containing protein</fullName>
    </recommendedName>
</protein>
<accession>A0A813D5F7</accession>
<feature type="region of interest" description="Disordered" evidence="2">
    <location>
        <begin position="370"/>
        <end position="389"/>
    </location>
</feature>
<evidence type="ECO:0000256" key="1">
    <source>
        <dbReference type="ARBA" id="ARBA00010876"/>
    </source>
</evidence>
<dbReference type="InterPro" id="IPR020103">
    <property type="entry name" value="PsdUridine_synth_cat_dom_sf"/>
</dbReference>
<dbReference type="Proteomes" id="UP000654075">
    <property type="component" value="Unassembled WGS sequence"/>
</dbReference>
<evidence type="ECO:0000259" key="3">
    <source>
        <dbReference type="Pfam" id="PF00849"/>
    </source>
</evidence>
<dbReference type="Pfam" id="PF00849">
    <property type="entry name" value="PseudoU_synth_2"/>
    <property type="match status" value="1"/>
</dbReference>
<dbReference type="SUPFAM" id="SSF55120">
    <property type="entry name" value="Pseudouridine synthase"/>
    <property type="match status" value="1"/>
</dbReference>
<dbReference type="GO" id="GO:0009982">
    <property type="term" value="F:pseudouridine synthase activity"/>
    <property type="evidence" value="ECO:0007669"/>
    <property type="project" value="InterPro"/>
</dbReference>
<evidence type="ECO:0000256" key="2">
    <source>
        <dbReference type="SAM" id="MobiDB-lite"/>
    </source>
</evidence>
<dbReference type="InterPro" id="IPR006145">
    <property type="entry name" value="PsdUridine_synth_RsuA/RluA"/>
</dbReference>
<feature type="domain" description="Pseudouridine synthase RsuA/RluA-like" evidence="3">
    <location>
        <begin position="184"/>
        <end position="305"/>
    </location>
</feature>
<dbReference type="InterPro" id="IPR050188">
    <property type="entry name" value="RluA_PseudoU_synthase"/>
</dbReference>
<dbReference type="Gene3D" id="3.30.2350.10">
    <property type="entry name" value="Pseudouridine synthase"/>
    <property type="match status" value="1"/>
</dbReference>
<dbReference type="PANTHER" id="PTHR21600">
    <property type="entry name" value="MITOCHONDRIAL RNA PSEUDOURIDINE SYNTHASE"/>
    <property type="match status" value="1"/>
</dbReference>
<dbReference type="PANTHER" id="PTHR21600:SF44">
    <property type="entry name" value="RIBOSOMAL LARGE SUBUNIT PSEUDOURIDINE SYNTHASE D"/>
    <property type="match status" value="1"/>
</dbReference>
<name>A0A813D5F7_POLGL</name>
<organism evidence="4 5">
    <name type="scientific">Polarella glacialis</name>
    <name type="common">Dinoflagellate</name>
    <dbReference type="NCBI Taxonomy" id="89957"/>
    <lineage>
        <taxon>Eukaryota</taxon>
        <taxon>Sar</taxon>
        <taxon>Alveolata</taxon>
        <taxon>Dinophyceae</taxon>
        <taxon>Suessiales</taxon>
        <taxon>Suessiaceae</taxon>
        <taxon>Polarella</taxon>
    </lineage>
</organism>